<evidence type="ECO:0000256" key="2">
    <source>
        <dbReference type="SAM" id="Phobius"/>
    </source>
</evidence>
<dbReference type="Proteomes" id="UP000070700">
    <property type="component" value="Unassembled WGS sequence"/>
</dbReference>
<protein>
    <submittedName>
        <fullName evidence="3">Uncharacterized protein</fullName>
    </submittedName>
</protein>
<name>A0A194XS86_MOLSC</name>
<keyword evidence="2" id="KW-0812">Transmembrane</keyword>
<evidence type="ECO:0000313" key="3">
    <source>
        <dbReference type="EMBL" id="KUJ22592.1"/>
    </source>
</evidence>
<dbReference type="KEGG" id="psco:LY89DRAFT_680734"/>
<dbReference type="AlphaFoldDB" id="A0A194XS86"/>
<dbReference type="RefSeq" id="XP_018076947.1">
    <property type="nucleotide sequence ID" value="XM_018214129.1"/>
</dbReference>
<keyword evidence="2" id="KW-1133">Transmembrane helix</keyword>
<proteinExistence type="predicted"/>
<keyword evidence="2" id="KW-0472">Membrane</keyword>
<keyword evidence="4" id="KW-1185">Reference proteome</keyword>
<reference evidence="3 4" key="1">
    <citation type="submission" date="2015-10" db="EMBL/GenBank/DDBJ databases">
        <title>Full genome of DAOMC 229536 Phialocephala scopiformis, a fungal endophyte of spruce producing the potent anti-insectan compound rugulosin.</title>
        <authorList>
            <consortium name="DOE Joint Genome Institute"/>
            <person name="Walker A.K."/>
            <person name="Frasz S.L."/>
            <person name="Seifert K.A."/>
            <person name="Miller J.D."/>
            <person name="Mondo S.J."/>
            <person name="Labutti K."/>
            <person name="Lipzen A."/>
            <person name="Dockter R."/>
            <person name="Kennedy M."/>
            <person name="Grigoriev I.V."/>
            <person name="Spatafora J.W."/>
        </authorList>
    </citation>
    <scope>NUCLEOTIDE SEQUENCE [LARGE SCALE GENOMIC DNA]</scope>
    <source>
        <strain evidence="3 4">CBS 120377</strain>
    </source>
</reference>
<accession>A0A194XS86</accession>
<feature type="transmembrane region" description="Helical" evidence="2">
    <location>
        <begin position="6"/>
        <end position="25"/>
    </location>
</feature>
<evidence type="ECO:0000256" key="1">
    <source>
        <dbReference type="SAM" id="MobiDB-lite"/>
    </source>
</evidence>
<dbReference type="GeneID" id="28823855"/>
<dbReference type="EMBL" id="KQ947406">
    <property type="protein sequence ID" value="KUJ22592.1"/>
    <property type="molecule type" value="Genomic_DNA"/>
</dbReference>
<gene>
    <name evidence="3" type="ORF">LY89DRAFT_680734</name>
</gene>
<feature type="region of interest" description="Disordered" evidence="1">
    <location>
        <begin position="28"/>
        <end position="61"/>
    </location>
</feature>
<feature type="compositionally biased region" description="Polar residues" evidence="1">
    <location>
        <begin position="28"/>
        <end position="44"/>
    </location>
</feature>
<organism evidence="3 4">
    <name type="scientific">Mollisia scopiformis</name>
    <name type="common">Conifer needle endophyte fungus</name>
    <name type="synonym">Phialocephala scopiformis</name>
    <dbReference type="NCBI Taxonomy" id="149040"/>
    <lineage>
        <taxon>Eukaryota</taxon>
        <taxon>Fungi</taxon>
        <taxon>Dikarya</taxon>
        <taxon>Ascomycota</taxon>
        <taxon>Pezizomycotina</taxon>
        <taxon>Leotiomycetes</taxon>
        <taxon>Helotiales</taxon>
        <taxon>Mollisiaceae</taxon>
        <taxon>Mollisia</taxon>
    </lineage>
</organism>
<evidence type="ECO:0000313" key="4">
    <source>
        <dbReference type="Proteomes" id="UP000070700"/>
    </source>
</evidence>
<sequence>MLFLFSITIILPVIGLIAFIIRTLLSKNETPKNPTTPSITTQEINPPISPPPLTPPHQGKK</sequence>
<dbReference type="InParanoid" id="A0A194XS86"/>